<name>A0A1A9ZL57_GLOPL</name>
<evidence type="ECO:0000313" key="2">
    <source>
        <dbReference type="EnsemblMetazoa" id="GPAI018079-PA"/>
    </source>
</evidence>
<proteinExistence type="predicted"/>
<organism evidence="2 3">
    <name type="scientific">Glossina pallidipes</name>
    <name type="common">Tsetse fly</name>
    <dbReference type="NCBI Taxonomy" id="7398"/>
    <lineage>
        <taxon>Eukaryota</taxon>
        <taxon>Metazoa</taxon>
        <taxon>Ecdysozoa</taxon>
        <taxon>Arthropoda</taxon>
        <taxon>Hexapoda</taxon>
        <taxon>Insecta</taxon>
        <taxon>Pterygota</taxon>
        <taxon>Neoptera</taxon>
        <taxon>Endopterygota</taxon>
        <taxon>Diptera</taxon>
        <taxon>Brachycera</taxon>
        <taxon>Muscomorpha</taxon>
        <taxon>Hippoboscoidea</taxon>
        <taxon>Glossinidae</taxon>
        <taxon>Glossina</taxon>
    </lineage>
</organism>
<keyword evidence="3" id="KW-1185">Reference proteome</keyword>
<accession>A0A1A9ZL57</accession>
<dbReference type="VEuPathDB" id="VectorBase:GPAI018079"/>
<dbReference type="EnsemblMetazoa" id="GPAI018079-RA">
    <property type="protein sequence ID" value="GPAI018079-PA"/>
    <property type="gene ID" value="GPAI018079"/>
</dbReference>
<keyword evidence="1" id="KW-1133">Transmembrane helix</keyword>
<evidence type="ECO:0000313" key="3">
    <source>
        <dbReference type="Proteomes" id="UP000092445"/>
    </source>
</evidence>
<keyword evidence="1" id="KW-0812">Transmembrane</keyword>
<feature type="transmembrane region" description="Helical" evidence="1">
    <location>
        <begin position="29"/>
        <end position="46"/>
    </location>
</feature>
<dbReference type="AlphaFoldDB" id="A0A1A9ZL57"/>
<evidence type="ECO:0000256" key="1">
    <source>
        <dbReference type="SAM" id="Phobius"/>
    </source>
</evidence>
<sequence length="119" mass="13740">MNGQINYKETSRFGSGKFFAKDREKENQHLALSIFLFLNCSYFFVLRRFAVGFGKFYLFGNSGGQSALKTCGTKQQSAMVISSPTQYLPAEVDRTFSTARKPRLRAIRTRQEQELRQYE</sequence>
<keyword evidence="1" id="KW-0472">Membrane</keyword>
<protein>
    <submittedName>
        <fullName evidence="2">Uncharacterized protein</fullName>
    </submittedName>
</protein>
<dbReference type="Proteomes" id="UP000092445">
    <property type="component" value="Unassembled WGS sequence"/>
</dbReference>
<reference evidence="2" key="2">
    <citation type="submission" date="2020-05" db="UniProtKB">
        <authorList>
            <consortium name="EnsemblMetazoa"/>
        </authorList>
    </citation>
    <scope>IDENTIFICATION</scope>
    <source>
        <strain evidence="2">IAEA</strain>
    </source>
</reference>
<reference evidence="3" key="1">
    <citation type="submission" date="2014-03" db="EMBL/GenBank/DDBJ databases">
        <authorList>
            <person name="Aksoy S."/>
            <person name="Warren W."/>
            <person name="Wilson R.K."/>
        </authorList>
    </citation>
    <scope>NUCLEOTIDE SEQUENCE [LARGE SCALE GENOMIC DNA]</scope>
    <source>
        <strain evidence="3">IAEA</strain>
    </source>
</reference>